<comment type="subcellular location">
    <subcellularLocation>
        <location evidence="1">Nucleus</location>
    </subcellularLocation>
</comment>
<dbReference type="FunFam" id="3.30.565.10:FF:000075">
    <property type="entry name" value="MORC family CW-type zinc finger protein 4"/>
    <property type="match status" value="1"/>
</dbReference>
<feature type="region of interest" description="Disordered" evidence="16">
    <location>
        <begin position="38"/>
        <end position="65"/>
    </location>
</feature>
<evidence type="ECO:0000313" key="18">
    <source>
        <dbReference type="EMBL" id="KAK9120153.1"/>
    </source>
</evidence>
<evidence type="ECO:0000256" key="8">
    <source>
        <dbReference type="ARBA" id="ARBA00022801"/>
    </source>
</evidence>
<evidence type="ECO:0000259" key="17">
    <source>
        <dbReference type="Pfam" id="PF17942"/>
    </source>
</evidence>
<dbReference type="SUPFAM" id="SSF55874">
    <property type="entry name" value="ATPase domain of HSP90 chaperone/DNA topoisomerase II/histidine kinase"/>
    <property type="match status" value="1"/>
</dbReference>
<keyword evidence="11 15" id="KW-0175">Coiled coil</keyword>
<dbReference type="PANTHER" id="PTHR23336:SF80">
    <property type="entry name" value="PROTEIN MICRORCHIDIA 7-LIKE"/>
    <property type="match status" value="1"/>
</dbReference>
<dbReference type="GO" id="GO:0006281">
    <property type="term" value="P:DNA repair"/>
    <property type="evidence" value="ECO:0007669"/>
    <property type="project" value="UniProtKB-KW"/>
</dbReference>
<evidence type="ECO:0000256" key="4">
    <source>
        <dbReference type="ARBA" id="ARBA00022729"/>
    </source>
</evidence>
<comment type="caution">
    <text evidence="18">The sequence shown here is derived from an EMBL/GenBank/DDBJ whole genome shotgun (WGS) entry which is preliminary data.</text>
</comment>
<name>A0AAP0ISF6_9MAGN</name>
<dbReference type="GO" id="GO:0005634">
    <property type="term" value="C:nucleus"/>
    <property type="evidence" value="ECO:0007669"/>
    <property type="project" value="UniProtKB-SubCell"/>
</dbReference>
<evidence type="ECO:0000256" key="5">
    <source>
        <dbReference type="ARBA" id="ARBA00022741"/>
    </source>
</evidence>
<evidence type="ECO:0000256" key="2">
    <source>
        <dbReference type="ARBA" id="ARBA00007845"/>
    </source>
</evidence>
<proteinExistence type="inferred from homology"/>
<dbReference type="Proteomes" id="UP001419268">
    <property type="component" value="Unassembled WGS sequence"/>
</dbReference>
<dbReference type="GO" id="GO:0031047">
    <property type="term" value="P:regulatory ncRNA-mediated gene silencing"/>
    <property type="evidence" value="ECO:0007669"/>
    <property type="project" value="UniProtKB-KW"/>
</dbReference>
<evidence type="ECO:0000256" key="13">
    <source>
        <dbReference type="ARBA" id="ARBA00023204"/>
    </source>
</evidence>
<sequence length="1002" mass="111866">MDAAVKEERIEPIESASALAVKEEKSLTGYSTKIAPLIDLSSSDSDLDDSDDSDEDDPSTTKKKRRRLDGLGIVLPLGFLDPLPPPEPLNRVAPPPLNRVAPPRKSPSLEVFQGCKQFWKAGDFDDGPSVDSSSFSSTVGMDHVRVHPKFLHSNATSHKWALGAVAELLDNALDEACNGATFVNVDMLHNMKDGSKMLLIEDNGGGMDPDKMRQCMSLGYSAKSKLANTIGQYGNGFKTSTMRLGADVIVFSRCRGKDGKSLSCLTQSIGMLSLTFLKGTKKEDIVVPMVDYEKGGSCWKKLMRSSPDDWSRNLETILYWSPYSSEMDLLGQFDLLNEKGTRIIIYNLWDNDQGELELDFETDKHSYASILYLRLPTAFRIVLRGKDVEHHNIINDMMVTQEITYKPQPGVDGIPRDQNMVAIVTIGFVKDAKDHIDVQGFNVYHKNRLIKPFWRVWNATGSDGRGVIGVLEANFVEPAHDKQGFERTIVLSRLEARLVQMQKTFWHLNCHKIGYAPRNSKAKQLVALLDGSATNGRPSVSVSKKVSHYLTKALENSECSRQLNKEQSRRHVDVDRTNHRNKSCSSSASAQGDSDCDMEHTYQNSVPYNDTCKVSPAPRHSSRRDSPHSRQSNSYKSDNSGVGVGGASNGRADQSVIRGQQTAAEVASCRNANAFSSFVSPELDQLKIENLELRERIKKMEESLLRRLEFETVAKIPNGDVADLKNSDEFRLKVENIELKASLKKMEQSFQSKLQFERDRCTSLEAQANEVRGKMAEISKEQEVLCDIFSEERNQKDAEIENLRKKLKDASNTIQRLLEKVRSLEKMKSPNDRSEHSGTVALRFSRMFDQNSIEIEYHCFGSLFKEALLMAAVCSGSHYHLRHHRKLLETGKVEPSRAGIEARCTTDDIVVNQGPTTPLPSGIPTYTVQISNVCDTGCDISHIHLSCGWFSSARLINPTIFHRIDYDDCLVNGGHPLRNGDTISFAYANSFSYPLSVLSVSC</sequence>
<keyword evidence="6" id="KW-0255">Endonuclease</keyword>
<dbReference type="GO" id="GO:0006325">
    <property type="term" value="P:chromatin organization"/>
    <property type="evidence" value="ECO:0007669"/>
    <property type="project" value="UniProtKB-KW"/>
</dbReference>
<evidence type="ECO:0000256" key="15">
    <source>
        <dbReference type="SAM" id="Coils"/>
    </source>
</evidence>
<keyword evidence="4" id="KW-0732">Signal</keyword>
<keyword evidence="7" id="KW-0227">DNA damage</keyword>
<comment type="similarity">
    <text evidence="2">Belongs to the MORC ATPase protein family.</text>
</comment>
<evidence type="ECO:0000313" key="19">
    <source>
        <dbReference type="Proteomes" id="UP001419268"/>
    </source>
</evidence>
<feature type="compositionally biased region" description="Acidic residues" evidence="16">
    <location>
        <begin position="45"/>
        <end position="58"/>
    </location>
</feature>
<keyword evidence="9" id="KW-0067">ATP-binding</keyword>
<feature type="compositionally biased region" description="Basic and acidic residues" evidence="16">
    <location>
        <begin position="563"/>
        <end position="578"/>
    </location>
</feature>
<dbReference type="AlphaFoldDB" id="A0AAP0ISF6"/>
<evidence type="ECO:0000256" key="7">
    <source>
        <dbReference type="ARBA" id="ARBA00022763"/>
    </source>
</evidence>
<feature type="region of interest" description="Disordered" evidence="16">
    <location>
        <begin position="560"/>
        <end position="652"/>
    </location>
</feature>
<dbReference type="GO" id="GO:0031349">
    <property type="term" value="P:positive regulation of defense response"/>
    <property type="evidence" value="ECO:0007669"/>
    <property type="project" value="UniProtKB-ARBA"/>
</dbReference>
<dbReference type="GO" id="GO:0016887">
    <property type="term" value="F:ATP hydrolysis activity"/>
    <property type="evidence" value="ECO:0007669"/>
    <property type="project" value="InterPro"/>
</dbReference>
<dbReference type="Pfam" id="PF13589">
    <property type="entry name" value="HATPase_c_3"/>
    <property type="match status" value="1"/>
</dbReference>
<evidence type="ECO:0000256" key="6">
    <source>
        <dbReference type="ARBA" id="ARBA00022759"/>
    </source>
</evidence>
<reference evidence="18 19" key="1">
    <citation type="submission" date="2024-01" db="EMBL/GenBank/DDBJ databases">
        <title>Genome assemblies of Stephania.</title>
        <authorList>
            <person name="Yang L."/>
        </authorList>
    </citation>
    <scope>NUCLEOTIDE SEQUENCE [LARGE SCALE GENOMIC DNA]</scope>
    <source>
        <strain evidence="18">JXDWG</strain>
        <tissue evidence="18">Leaf</tissue>
    </source>
</reference>
<feature type="domain" description="Morc S5" evidence="17">
    <location>
        <begin position="366"/>
        <end position="506"/>
    </location>
</feature>
<keyword evidence="19" id="KW-1185">Reference proteome</keyword>
<evidence type="ECO:0000256" key="14">
    <source>
        <dbReference type="ARBA" id="ARBA00023242"/>
    </source>
</evidence>
<evidence type="ECO:0000256" key="16">
    <source>
        <dbReference type="SAM" id="MobiDB-lite"/>
    </source>
</evidence>
<keyword evidence="14" id="KW-0539">Nucleus</keyword>
<gene>
    <name evidence="18" type="ORF">Scep_018246</name>
</gene>
<keyword evidence="3" id="KW-0540">Nuclease</keyword>
<dbReference type="InterPro" id="IPR040361">
    <property type="entry name" value="TPD1"/>
</dbReference>
<dbReference type="GO" id="GO:0004519">
    <property type="term" value="F:endonuclease activity"/>
    <property type="evidence" value="ECO:0007669"/>
    <property type="project" value="UniProtKB-KW"/>
</dbReference>
<dbReference type="PANTHER" id="PTHR23336">
    <property type="entry name" value="ZINC FINGER CW-TYPE COILED-COIL DOMAIN PROTEIN 3"/>
    <property type="match status" value="1"/>
</dbReference>
<feature type="coiled-coil region" evidence="15">
    <location>
        <begin position="761"/>
        <end position="827"/>
    </location>
</feature>
<dbReference type="Pfam" id="PF17942">
    <property type="entry name" value="Morc6_S5"/>
    <property type="match status" value="1"/>
</dbReference>
<feature type="compositionally biased region" description="Low complexity" evidence="16">
    <location>
        <begin position="583"/>
        <end position="593"/>
    </location>
</feature>
<dbReference type="Gene3D" id="3.30.565.10">
    <property type="entry name" value="Histidine kinase-like ATPase, C-terminal domain"/>
    <property type="match status" value="1"/>
</dbReference>
<dbReference type="InterPro" id="IPR041006">
    <property type="entry name" value="Morc_S5"/>
</dbReference>
<protein>
    <recommendedName>
        <fullName evidence="17">Morc S5 domain-containing protein</fullName>
    </recommendedName>
</protein>
<dbReference type="InterPro" id="IPR045261">
    <property type="entry name" value="MORC_ATPase"/>
</dbReference>
<dbReference type="InterPro" id="IPR036890">
    <property type="entry name" value="HATPase_C_sf"/>
</dbReference>
<evidence type="ECO:0000256" key="11">
    <source>
        <dbReference type="ARBA" id="ARBA00023054"/>
    </source>
</evidence>
<dbReference type="EMBL" id="JBBNAG010000007">
    <property type="protein sequence ID" value="KAK9120153.1"/>
    <property type="molecule type" value="Genomic_DNA"/>
</dbReference>
<keyword evidence="8" id="KW-0378">Hydrolase</keyword>
<keyword evidence="5" id="KW-0547">Nucleotide-binding</keyword>
<keyword evidence="12" id="KW-0943">RNA-mediated gene silencing</keyword>
<keyword evidence="10" id="KW-0156">Chromatin regulator</keyword>
<organism evidence="18 19">
    <name type="scientific">Stephania cephalantha</name>
    <dbReference type="NCBI Taxonomy" id="152367"/>
    <lineage>
        <taxon>Eukaryota</taxon>
        <taxon>Viridiplantae</taxon>
        <taxon>Streptophyta</taxon>
        <taxon>Embryophyta</taxon>
        <taxon>Tracheophyta</taxon>
        <taxon>Spermatophyta</taxon>
        <taxon>Magnoliopsida</taxon>
        <taxon>Ranunculales</taxon>
        <taxon>Menispermaceae</taxon>
        <taxon>Menispermoideae</taxon>
        <taxon>Cissampelideae</taxon>
        <taxon>Stephania</taxon>
    </lineage>
</organism>
<evidence type="ECO:0000256" key="9">
    <source>
        <dbReference type="ARBA" id="ARBA00022840"/>
    </source>
</evidence>
<evidence type="ECO:0000256" key="10">
    <source>
        <dbReference type="ARBA" id="ARBA00022853"/>
    </source>
</evidence>
<evidence type="ECO:0000256" key="3">
    <source>
        <dbReference type="ARBA" id="ARBA00022722"/>
    </source>
</evidence>
<evidence type="ECO:0000256" key="1">
    <source>
        <dbReference type="ARBA" id="ARBA00004123"/>
    </source>
</evidence>
<keyword evidence="13" id="KW-0234">DNA repair</keyword>
<dbReference type="Pfam" id="PF24068">
    <property type="entry name" value="TPD1_C"/>
    <property type="match status" value="1"/>
</dbReference>
<dbReference type="GO" id="GO:0005524">
    <property type="term" value="F:ATP binding"/>
    <property type="evidence" value="ECO:0007669"/>
    <property type="project" value="UniProtKB-KW"/>
</dbReference>
<evidence type="ECO:0000256" key="12">
    <source>
        <dbReference type="ARBA" id="ARBA00023158"/>
    </source>
</evidence>
<accession>A0AAP0ISF6</accession>